<proteinExistence type="predicted"/>
<evidence type="ECO:0000313" key="2">
    <source>
        <dbReference type="Proteomes" id="UP001236014"/>
    </source>
</evidence>
<organism evidence="1 2">
    <name type="scientific">Amycolatopsis carbonis</name>
    <dbReference type="NCBI Taxonomy" id="715471"/>
    <lineage>
        <taxon>Bacteria</taxon>
        <taxon>Bacillati</taxon>
        <taxon>Actinomycetota</taxon>
        <taxon>Actinomycetes</taxon>
        <taxon>Pseudonocardiales</taxon>
        <taxon>Pseudonocardiaceae</taxon>
        <taxon>Amycolatopsis</taxon>
    </lineage>
</organism>
<sequence>MARSPRCVTSVEPHEDGWVVEVEVIEEHRTPRRPTSWRVGRNPRPVPRCHFRKVEPWPSTPSSGVCRVSWRAPPLSGAAGPFARERCSASTASKIGVWTSGSRPVVECAVMTPARHRRCCPPAPTRARCPAPLFRPAP</sequence>
<dbReference type="AlphaFoldDB" id="A0A9Y2MZR8"/>
<accession>A0A9Y2MZR8</accession>
<dbReference type="KEGG" id="acab:QRX50_20050"/>
<keyword evidence="2" id="KW-1185">Reference proteome</keyword>
<dbReference type="EMBL" id="CP127294">
    <property type="protein sequence ID" value="WIX82898.1"/>
    <property type="molecule type" value="Genomic_DNA"/>
</dbReference>
<dbReference type="Proteomes" id="UP001236014">
    <property type="component" value="Chromosome"/>
</dbReference>
<evidence type="ECO:0000313" key="1">
    <source>
        <dbReference type="EMBL" id="WIX82898.1"/>
    </source>
</evidence>
<gene>
    <name evidence="1" type="primary">gvpO</name>
    <name evidence="1" type="ORF">QRX50_20050</name>
</gene>
<reference evidence="1 2" key="1">
    <citation type="submission" date="2023-06" db="EMBL/GenBank/DDBJ databases">
        <authorList>
            <person name="Oyuntsetseg B."/>
            <person name="Kim S.B."/>
        </authorList>
    </citation>
    <scope>NUCLEOTIDE SEQUENCE [LARGE SCALE GENOMIC DNA]</scope>
    <source>
        <strain evidence="1 2">2-15</strain>
    </source>
</reference>
<name>A0A9Y2MZR8_9PSEU</name>
<protein>
    <submittedName>
        <fullName evidence="1">Gas vesicle protein GvpO</fullName>
    </submittedName>
</protein>